<evidence type="ECO:0000256" key="7">
    <source>
        <dbReference type="HAMAP-Rule" id="MF_00227"/>
    </source>
</evidence>
<dbReference type="KEGG" id="tni:TVNIR_3809"/>
<evidence type="ECO:0000256" key="5">
    <source>
        <dbReference type="ARBA" id="ARBA00022801"/>
    </source>
</evidence>
<comment type="subunit">
    <text evidence="7">Consists of a catalytic RNA component (M1 or rnpB) and a protein subunit.</text>
</comment>
<dbReference type="NCBIfam" id="TIGR00188">
    <property type="entry name" value="rnpA"/>
    <property type="match status" value="1"/>
</dbReference>
<evidence type="ECO:0000256" key="8">
    <source>
        <dbReference type="NCBIfam" id="TIGR00188"/>
    </source>
</evidence>
<dbReference type="EC" id="3.1.26.5" evidence="7 8"/>
<dbReference type="PROSITE" id="PS00648">
    <property type="entry name" value="RIBONUCLEASE_P"/>
    <property type="match status" value="1"/>
</dbReference>
<dbReference type="InterPro" id="IPR020539">
    <property type="entry name" value="RNase_P_CS"/>
</dbReference>
<comment type="catalytic activity">
    <reaction evidence="7">
        <text>Endonucleolytic cleavage of RNA, removing 5'-extranucleotides from tRNA precursor.</text>
        <dbReference type="EC" id="3.1.26.5"/>
    </reaction>
</comment>
<accession>L0E2L0</accession>
<dbReference type="InterPro" id="IPR000100">
    <property type="entry name" value="RNase_P"/>
</dbReference>
<dbReference type="GO" id="GO:0001682">
    <property type="term" value="P:tRNA 5'-leader removal"/>
    <property type="evidence" value="ECO:0007669"/>
    <property type="project" value="UniProtKB-UniRule"/>
</dbReference>
<dbReference type="GO" id="GO:0042781">
    <property type="term" value="F:3'-tRNA processing endoribonuclease activity"/>
    <property type="evidence" value="ECO:0007669"/>
    <property type="project" value="TreeGrafter"/>
</dbReference>
<sequence>MSGPAPTPGDRFPRSLRLLDGRAFQRVFARARRIPGRRFMLLYRVCAPPLDHPRLGLAISKKHARRAVDRNRIKRVAREAFRARRRSLIAVDIVVLSRAGIADAGSRELRAELDQLLEHVK</sequence>
<evidence type="ECO:0000256" key="1">
    <source>
        <dbReference type="ARBA" id="ARBA00002663"/>
    </source>
</evidence>
<dbReference type="PANTHER" id="PTHR33992">
    <property type="entry name" value="RIBONUCLEASE P PROTEIN COMPONENT"/>
    <property type="match status" value="1"/>
</dbReference>
<proteinExistence type="inferred from homology"/>
<dbReference type="HAMAP" id="MF_00227">
    <property type="entry name" value="RNase_P"/>
    <property type="match status" value="1"/>
</dbReference>
<reference evidence="9" key="1">
    <citation type="submission" date="2015-12" db="EMBL/GenBank/DDBJ databases">
        <authorList>
            <person name="Tikhonova T.V."/>
            <person name="Pavlov A.R."/>
            <person name="Beletsky A.V."/>
            <person name="Mardanov A.V."/>
            <person name="Sorokin D.Y."/>
            <person name="Ravin N.V."/>
            <person name="Popov V.O."/>
        </authorList>
    </citation>
    <scope>NUCLEOTIDE SEQUENCE</scope>
    <source>
        <strain evidence="9">DSM 14787</strain>
    </source>
</reference>
<dbReference type="AlphaFoldDB" id="L0E2L0"/>
<dbReference type="GO" id="GO:0004526">
    <property type="term" value="F:ribonuclease P activity"/>
    <property type="evidence" value="ECO:0007669"/>
    <property type="project" value="UniProtKB-UniRule"/>
</dbReference>
<keyword evidence="2 7" id="KW-0819">tRNA processing</keyword>
<evidence type="ECO:0000256" key="2">
    <source>
        <dbReference type="ARBA" id="ARBA00022694"/>
    </source>
</evidence>
<dbReference type="EMBL" id="CP003989">
    <property type="protein sequence ID" value="AGA35435.1"/>
    <property type="molecule type" value="Genomic_DNA"/>
</dbReference>
<keyword evidence="3 7" id="KW-0540">Nuclease</keyword>
<dbReference type="Pfam" id="PF00825">
    <property type="entry name" value="Ribonuclease_P"/>
    <property type="match status" value="1"/>
</dbReference>
<name>L0E2L0_THIND</name>
<dbReference type="Gene3D" id="3.30.230.10">
    <property type="match status" value="1"/>
</dbReference>
<dbReference type="SUPFAM" id="SSF54211">
    <property type="entry name" value="Ribosomal protein S5 domain 2-like"/>
    <property type="match status" value="1"/>
</dbReference>
<evidence type="ECO:0000256" key="3">
    <source>
        <dbReference type="ARBA" id="ARBA00022722"/>
    </source>
</evidence>
<evidence type="ECO:0000256" key="4">
    <source>
        <dbReference type="ARBA" id="ARBA00022759"/>
    </source>
</evidence>
<dbReference type="GO" id="GO:0000049">
    <property type="term" value="F:tRNA binding"/>
    <property type="evidence" value="ECO:0007669"/>
    <property type="project" value="UniProtKB-UniRule"/>
</dbReference>
<keyword evidence="10" id="KW-1185">Reference proteome</keyword>
<keyword evidence="6 7" id="KW-0694">RNA-binding</keyword>
<organism evidence="9 10">
    <name type="scientific">Thioalkalivibrio nitratireducens (strain DSM 14787 / UNIQEM 213 / ALEN2)</name>
    <dbReference type="NCBI Taxonomy" id="1255043"/>
    <lineage>
        <taxon>Bacteria</taxon>
        <taxon>Pseudomonadati</taxon>
        <taxon>Pseudomonadota</taxon>
        <taxon>Gammaproteobacteria</taxon>
        <taxon>Chromatiales</taxon>
        <taxon>Ectothiorhodospiraceae</taxon>
        <taxon>Thioalkalivibrio</taxon>
    </lineage>
</organism>
<comment type="similarity">
    <text evidence="7">Belongs to the RnpA family.</text>
</comment>
<dbReference type="PANTHER" id="PTHR33992:SF1">
    <property type="entry name" value="RIBONUCLEASE P PROTEIN COMPONENT"/>
    <property type="match status" value="1"/>
</dbReference>
<dbReference type="InterPro" id="IPR020568">
    <property type="entry name" value="Ribosomal_Su5_D2-typ_SF"/>
</dbReference>
<dbReference type="InterPro" id="IPR014721">
    <property type="entry name" value="Ribsml_uS5_D2-typ_fold_subgr"/>
</dbReference>
<keyword evidence="5 7" id="KW-0378">Hydrolase</keyword>
<dbReference type="PATRIC" id="fig|1255043.3.peg.3844"/>
<comment type="function">
    <text evidence="1 7">RNaseP catalyzes the removal of the 5'-leader sequence from pre-tRNA to produce the mature 5'-terminus. It can also cleave other RNA substrates such as 4.5S RNA. The protein component plays an auxiliary but essential role in vivo by binding to the 5'-leader sequence and broadening the substrate specificity of the ribozyme.</text>
</comment>
<evidence type="ECO:0000313" key="10">
    <source>
        <dbReference type="Proteomes" id="UP000010809"/>
    </source>
</evidence>
<keyword evidence="4 7" id="KW-0255">Endonuclease</keyword>
<protein>
    <recommendedName>
        <fullName evidence="7 8">Ribonuclease P protein component</fullName>
        <shortName evidence="7">RNase P protein</shortName>
        <shortName evidence="7">RNaseP protein</shortName>
        <ecNumber evidence="7 8">3.1.26.5</ecNumber>
    </recommendedName>
    <alternativeName>
        <fullName evidence="7">Protein C5</fullName>
    </alternativeName>
</protein>
<dbReference type="GO" id="GO:0030677">
    <property type="term" value="C:ribonuclease P complex"/>
    <property type="evidence" value="ECO:0007669"/>
    <property type="project" value="TreeGrafter"/>
</dbReference>
<dbReference type="HOGENOM" id="CLU_117179_11_0_6"/>
<dbReference type="STRING" id="1255043.TVNIR_3809"/>
<evidence type="ECO:0000313" key="9">
    <source>
        <dbReference type="EMBL" id="AGA35435.1"/>
    </source>
</evidence>
<dbReference type="eggNOG" id="COG0594">
    <property type="taxonomic scope" value="Bacteria"/>
</dbReference>
<gene>
    <name evidence="9" type="primary">rnpA [H]</name>
    <name evidence="7" type="synonym">rnpA</name>
    <name evidence="9" type="ordered locus">TVNIR_3809</name>
</gene>
<evidence type="ECO:0000256" key="6">
    <source>
        <dbReference type="ARBA" id="ARBA00022884"/>
    </source>
</evidence>
<dbReference type="Proteomes" id="UP000010809">
    <property type="component" value="Chromosome"/>
</dbReference>
<dbReference type="RefSeq" id="WP_015260527.1">
    <property type="nucleotide sequence ID" value="NC_019902.2"/>
</dbReference>